<dbReference type="CDD" id="cd08504">
    <property type="entry name" value="PBP2_OppA"/>
    <property type="match status" value="1"/>
</dbReference>
<evidence type="ECO:0000256" key="1">
    <source>
        <dbReference type="ARBA" id="ARBA00004196"/>
    </source>
</evidence>
<organism evidence="6 7">
    <name type="scientific">Treponema saccharophilum DSM 2985</name>
    <dbReference type="NCBI Taxonomy" id="907348"/>
    <lineage>
        <taxon>Bacteria</taxon>
        <taxon>Pseudomonadati</taxon>
        <taxon>Spirochaetota</taxon>
        <taxon>Spirochaetia</taxon>
        <taxon>Spirochaetales</taxon>
        <taxon>Treponemataceae</taxon>
        <taxon>Treponema</taxon>
    </lineage>
</organism>
<evidence type="ECO:0000256" key="2">
    <source>
        <dbReference type="ARBA" id="ARBA00005695"/>
    </source>
</evidence>
<sequence>MCAGCLRVAAIVSVYFFAKKRYIRRMNPFFKKVISAAFVAFAFFPLSAQELGPDGSLEDALAEMADAGEPSVDDGMQREFRIVMSSQRFNLNPHAATYSSEAQVLDALYEGLYSYQPKTLEPVPALATECKVSRDKKRLTFTIRENARFSDGSPINAFSVRNSWLMLLSTPDAPYSSLLDCVRGAKEFRNGRATERDVGITARDDRTLVVNLVSPTAHFTRIICHHAFSVKTSADNVFSGAFVIKERTDNSILLEKNHNYWDAANVHLPAIRITTSDELRENSFAFNVGDADWISSTFDAGVILNKNAIRLSAIFGTEYLFFSCRNEPWNRADFRNALIQAVPWAELRRSSLVQATTLVYPLSGYPQVEGLTDTSAEDAADMMREARKSAGIPENEKLKISFGISALSERQKKFAELLSEAWKPLGVDVDVQVASDYRYIESIPGWNADIFVYSWIGDFADPLAFLELFREGSTLNQTKWSNERYTQLLDEASRENGSFEHYKLLAAAEGVLLDDGVVMPVSHSISLHALNPARVGGWFVNALDIHPYKYLFLKESRDDIPNVVKTEKSAGDSV</sequence>
<evidence type="ECO:0000259" key="5">
    <source>
        <dbReference type="Pfam" id="PF00496"/>
    </source>
</evidence>
<protein>
    <submittedName>
        <fullName evidence="6">Extracellular solute-binding protein family 5</fullName>
    </submittedName>
</protein>
<gene>
    <name evidence="6" type="ORF">TresaDRAFT_0800</name>
</gene>
<dbReference type="PANTHER" id="PTHR30290:SF10">
    <property type="entry name" value="PERIPLASMIC OLIGOPEPTIDE-BINDING PROTEIN-RELATED"/>
    <property type="match status" value="1"/>
</dbReference>
<comment type="caution">
    <text evidence="6">The sequence shown here is derived from an EMBL/GenBank/DDBJ whole genome shotgun (WGS) entry which is preliminary data.</text>
</comment>
<proteinExistence type="inferred from homology"/>
<dbReference type="STRING" id="907348.TresaDRAFT_0800"/>
<comment type="subcellular location">
    <subcellularLocation>
        <location evidence="1">Cell envelope</location>
    </subcellularLocation>
</comment>
<evidence type="ECO:0000313" key="6">
    <source>
        <dbReference type="EMBL" id="EIC00975.1"/>
    </source>
</evidence>
<dbReference type="Gene3D" id="3.90.76.10">
    <property type="entry name" value="Dipeptide-binding Protein, Domain 1"/>
    <property type="match status" value="1"/>
</dbReference>
<dbReference type="SUPFAM" id="SSF53850">
    <property type="entry name" value="Periplasmic binding protein-like II"/>
    <property type="match status" value="1"/>
</dbReference>
<feature type="domain" description="Solute-binding protein family 5" evidence="5">
    <location>
        <begin position="121"/>
        <end position="473"/>
    </location>
</feature>
<reference evidence="6 7" key="1">
    <citation type="submission" date="2011-09" db="EMBL/GenBank/DDBJ databases">
        <title>The draft genome of Treponema saccharophilum DSM 2985.</title>
        <authorList>
            <consortium name="US DOE Joint Genome Institute (JGI-PGF)"/>
            <person name="Lucas S."/>
            <person name="Copeland A."/>
            <person name="Lapidus A."/>
            <person name="Glavina del Rio T."/>
            <person name="Dalin E."/>
            <person name="Tice H."/>
            <person name="Bruce D."/>
            <person name="Goodwin L."/>
            <person name="Pitluck S."/>
            <person name="Peters L."/>
            <person name="Kyrpides N."/>
            <person name="Mavromatis K."/>
            <person name="Ivanova N."/>
            <person name="Markowitz V."/>
            <person name="Cheng J.-F."/>
            <person name="Hugenholtz P."/>
            <person name="Woyke T."/>
            <person name="Wu D."/>
            <person name="Gronow S."/>
            <person name="Wellnitz S."/>
            <person name="Brambilla E."/>
            <person name="Klenk H.-P."/>
            <person name="Eisen J.A."/>
        </authorList>
    </citation>
    <scope>NUCLEOTIDE SEQUENCE [LARGE SCALE GENOMIC DNA]</scope>
    <source>
        <strain evidence="6 7">DSM 2985</strain>
    </source>
</reference>
<dbReference type="EMBL" id="AGRW01000052">
    <property type="protein sequence ID" value="EIC00975.1"/>
    <property type="molecule type" value="Genomic_DNA"/>
</dbReference>
<dbReference type="eggNOG" id="COG4166">
    <property type="taxonomic scope" value="Bacteria"/>
</dbReference>
<comment type="similarity">
    <text evidence="2">Belongs to the bacterial solute-binding protein 5 family.</text>
</comment>
<dbReference type="InterPro" id="IPR039424">
    <property type="entry name" value="SBP_5"/>
</dbReference>
<keyword evidence="4" id="KW-0732">Signal</keyword>
<name>H7EMR1_9SPIR</name>
<dbReference type="InterPro" id="IPR000914">
    <property type="entry name" value="SBP_5_dom"/>
</dbReference>
<evidence type="ECO:0000256" key="4">
    <source>
        <dbReference type="ARBA" id="ARBA00022729"/>
    </source>
</evidence>
<dbReference type="Pfam" id="PF00496">
    <property type="entry name" value="SBP_bac_5"/>
    <property type="match status" value="1"/>
</dbReference>
<keyword evidence="3" id="KW-0813">Transport</keyword>
<dbReference type="InterPro" id="IPR030678">
    <property type="entry name" value="Peptide/Ni-bd"/>
</dbReference>
<dbReference type="GO" id="GO:0030288">
    <property type="term" value="C:outer membrane-bounded periplasmic space"/>
    <property type="evidence" value="ECO:0007669"/>
    <property type="project" value="UniProtKB-ARBA"/>
</dbReference>
<dbReference type="AlphaFoldDB" id="H7EMR1"/>
<evidence type="ECO:0000256" key="3">
    <source>
        <dbReference type="ARBA" id="ARBA00022448"/>
    </source>
</evidence>
<dbReference type="Proteomes" id="UP000003571">
    <property type="component" value="Unassembled WGS sequence"/>
</dbReference>
<dbReference type="GO" id="GO:0015833">
    <property type="term" value="P:peptide transport"/>
    <property type="evidence" value="ECO:0007669"/>
    <property type="project" value="TreeGrafter"/>
</dbReference>
<dbReference type="GO" id="GO:1904680">
    <property type="term" value="F:peptide transmembrane transporter activity"/>
    <property type="evidence" value="ECO:0007669"/>
    <property type="project" value="TreeGrafter"/>
</dbReference>
<accession>H7EMR1</accession>
<evidence type="ECO:0000313" key="7">
    <source>
        <dbReference type="Proteomes" id="UP000003571"/>
    </source>
</evidence>
<dbReference type="GO" id="GO:0043190">
    <property type="term" value="C:ATP-binding cassette (ABC) transporter complex"/>
    <property type="evidence" value="ECO:0007669"/>
    <property type="project" value="InterPro"/>
</dbReference>
<dbReference type="Gene3D" id="3.40.190.10">
    <property type="entry name" value="Periplasmic binding protein-like II"/>
    <property type="match status" value="1"/>
</dbReference>
<dbReference type="PATRIC" id="fig|907348.3.peg.2212"/>
<dbReference type="Gene3D" id="3.10.105.10">
    <property type="entry name" value="Dipeptide-binding Protein, Domain 3"/>
    <property type="match status" value="1"/>
</dbReference>
<dbReference type="PIRSF" id="PIRSF002741">
    <property type="entry name" value="MppA"/>
    <property type="match status" value="1"/>
</dbReference>
<dbReference type="PANTHER" id="PTHR30290">
    <property type="entry name" value="PERIPLASMIC BINDING COMPONENT OF ABC TRANSPORTER"/>
    <property type="match status" value="1"/>
</dbReference>
<keyword evidence="7" id="KW-1185">Reference proteome</keyword>